<dbReference type="EMBL" id="AZMM01006962">
    <property type="protein sequence ID" value="ETJ39059.1"/>
    <property type="molecule type" value="Genomic_DNA"/>
</dbReference>
<evidence type="ECO:0000313" key="1">
    <source>
        <dbReference type="EMBL" id="ETJ39059.1"/>
    </source>
</evidence>
<sequence>PNIAAMVLSGSYIAKEAERRGIPVIQEVFADRGYTNEGTLVPRTESGAFIKDSQEALERVLMMVTEGK</sequence>
<comment type="caution">
    <text evidence="1">The sequence shown here is derived from an EMBL/GenBank/DDBJ whole genome shotgun (WGS) entry which is preliminary data.</text>
</comment>
<protein>
    <submittedName>
        <fullName evidence="1">Uncharacterized protein</fullName>
    </submittedName>
</protein>
<dbReference type="Gene3D" id="3.20.20.370">
    <property type="entry name" value="Glycoside hydrolase/deacetylase"/>
    <property type="match status" value="1"/>
</dbReference>
<organism evidence="1">
    <name type="scientific">human gut metagenome</name>
    <dbReference type="NCBI Taxonomy" id="408170"/>
    <lineage>
        <taxon>unclassified sequences</taxon>
        <taxon>metagenomes</taxon>
        <taxon>organismal metagenomes</taxon>
    </lineage>
</organism>
<gene>
    <name evidence="1" type="ORF">Q604_UNBC06962G0001</name>
</gene>
<feature type="non-terminal residue" evidence="1">
    <location>
        <position position="68"/>
    </location>
</feature>
<accession>W1YD21</accession>
<dbReference type="AlphaFoldDB" id="W1YD21"/>
<name>W1YD21_9ZZZZ</name>
<reference evidence="1" key="1">
    <citation type="submission" date="2013-12" db="EMBL/GenBank/DDBJ databases">
        <title>A Varibaculum cambriense genome reconstructed from a premature infant gut community with otherwise low bacterial novelty that shifts toward anaerobic metabolism during the third week of life.</title>
        <authorList>
            <person name="Brown C.T."/>
            <person name="Sharon I."/>
            <person name="Thomas B.C."/>
            <person name="Castelle C.J."/>
            <person name="Morowitz M.J."/>
            <person name="Banfield J.F."/>
        </authorList>
    </citation>
    <scope>NUCLEOTIDE SEQUENCE</scope>
</reference>
<dbReference type="PANTHER" id="PTHR30292">
    <property type="entry name" value="UNCHARACTERIZED PROTEIN YBGL-RELATED"/>
    <property type="match status" value="1"/>
</dbReference>
<dbReference type="InterPro" id="IPR005501">
    <property type="entry name" value="LamB/YcsF/PxpA-like"/>
</dbReference>
<dbReference type="InterPro" id="IPR011330">
    <property type="entry name" value="Glyco_hydro/deAcase_b/a-brl"/>
</dbReference>
<dbReference type="SUPFAM" id="SSF88713">
    <property type="entry name" value="Glycoside hydrolase/deacetylase"/>
    <property type="match status" value="1"/>
</dbReference>
<dbReference type="GO" id="GO:0005975">
    <property type="term" value="P:carbohydrate metabolic process"/>
    <property type="evidence" value="ECO:0007669"/>
    <property type="project" value="InterPro"/>
</dbReference>
<dbReference type="Pfam" id="PF03746">
    <property type="entry name" value="LamB_YcsF"/>
    <property type="match status" value="1"/>
</dbReference>
<proteinExistence type="predicted"/>
<feature type="non-terminal residue" evidence="1">
    <location>
        <position position="1"/>
    </location>
</feature>
<dbReference type="PANTHER" id="PTHR30292:SF0">
    <property type="entry name" value="5-OXOPROLINASE SUBUNIT A"/>
    <property type="match status" value="1"/>
</dbReference>